<reference evidence="16" key="1">
    <citation type="submission" date="2021-03" db="EMBL/GenBank/DDBJ databases">
        <authorList>
            <person name="Tagirdzhanova G."/>
        </authorList>
    </citation>
    <scope>NUCLEOTIDE SEQUENCE</scope>
</reference>
<keyword evidence="9 14" id="KW-0805">Transcription regulation</keyword>
<protein>
    <recommendedName>
        <fullName evidence="4 14">General transcription and DNA repair factor IIH subunit TFB4</fullName>
        <shortName evidence="14">TFIIH subunit TFB4</shortName>
    </recommendedName>
    <alternativeName>
        <fullName evidence="13 14">RNA polymerase II transcription factor B subunit 4</fullName>
    </alternativeName>
</protein>
<keyword evidence="6 14" id="KW-0227">DNA damage</keyword>
<evidence type="ECO:0000256" key="11">
    <source>
        <dbReference type="ARBA" id="ARBA00023204"/>
    </source>
</evidence>
<keyword evidence="8 14" id="KW-0862">Zinc</keyword>
<dbReference type="GO" id="GO:0005675">
    <property type="term" value="C:transcription factor TFIIH holo complex"/>
    <property type="evidence" value="ECO:0007669"/>
    <property type="project" value="UniProtKB-UniRule"/>
</dbReference>
<name>A0A8H3EDD0_9LECA</name>
<evidence type="ECO:0000256" key="10">
    <source>
        <dbReference type="ARBA" id="ARBA00023163"/>
    </source>
</evidence>
<evidence type="ECO:0000256" key="15">
    <source>
        <dbReference type="SAM" id="MobiDB-lite"/>
    </source>
</evidence>
<evidence type="ECO:0000256" key="8">
    <source>
        <dbReference type="ARBA" id="ARBA00022833"/>
    </source>
</evidence>
<comment type="function">
    <text evidence="1 14">Component of the general transcription and DNA repair factor IIH (TFIIH) core complex, which is involved in general and transcription-coupled nucleotide excision repair (NER) of damaged DNA and, when complexed to TFIIK, in RNA transcription by RNA polymerase II. In NER, TFIIH acts by opening DNA around the lesion to allow the excision of the damaged oligonucleotide and its replacement by a new DNA fragment. In transcription, TFIIH has an essential role in transcription initiation. When the pre-initiation complex (PIC) has been established, TFIIH is required for promoter opening and promoter escape. Phosphorylation of the C-terminal tail (CTD) of the largest subunit of RNA polymerase II by the kinase module TFIIK controls the initiation of transcription.</text>
</comment>
<dbReference type="AlphaFoldDB" id="A0A8H3EDD0"/>
<dbReference type="Pfam" id="PF03850">
    <property type="entry name" value="Tfb4"/>
    <property type="match status" value="1"/>
</dbReference>
<dbReference type="GO" id="GO:0006289">
    <property type="term" value="P:nucleotide-excision repair"/>
    <property type="evidence" value="ECO:0007669"/>
    <property type="project" value="UniProtKB-UniRule"/>
</dbReference>
<keyword evidence="17" id="KW-1185">Reference proteome</keyword>
<keyword evidence="12 14" id="KW-0539">Nucleus</keyword>
<keyword evidence="5 14" id="KW-0479">Metal-binding</keyword>
<keyword evidence="10 14" id="KW-0804">Transcription</keyword>
<dbReference type="GO" id="GO:0008270">
    <property type="term" value="F:zinc ion binding"/>
    <property type="evidence" value="ECO:0007669"/>
    <property type="project" value="UniProtKB-KW"/>
</dbReference>
<evidence type="ECO:0000256" key="9">
    <source>
        <dbReference type="ARBA" id="ARBA00023015"/>
    </source>
</evidence>
<evidence type="ECO:0000256" key="12">
    <source>
        <dbReference type="ARBA" id="ARBA00023242"/>
    </source>
</evidence>
<evidence type="ECO:0000256" key="2">
    <source>
        <dbReference type="ARBA" id="ARBA00004123"/>
    </source>
</evidence>
<dbReference type="InterPro" id="IPR004600">
    <property type="entry name" value="TFIIH_Tfb4/GTF2H3"/>
</dbReference>
<sequence>MASRMDELDASEHYTKESEDAAPVLLNIILDTNPIAWAYLSDTLPLPKVVAALLVFINAHLAFNQANKISVIASHVDRAEFLYPTITPSEVQSNEANEMDTVMQNARNGHDTAADDANFYRPFATIASSLNDALRKLFAKTPPSALSNSTTALAGAMTLALAHANKLIVELTPDRSTNPAVITSSALTAPTALHSRILVLSASPASPHQYIPLMNAIFASARLSIPIDVLALTPTSSTFLQQASSTTNGIFLTLQYPHGLLQTLLQAFLPSLPSRGYLVPATQSAVDFRAACFCHRKVVDVGYVCSICLSIFCEPPEGAICFTCGTKLRLQDYGKKPVVTVRKKKRKRQEGDNGVATPSGRMTPAA</sequence>
<evidence type="ECO:0000256" key="3">
    <source>
        <dbReference type="ARBA" id="ARBA00005273"/>
    </source>
</evidence>
<dbReference type="Proteomes" id="UP000664169">
    <property type="component" value="Unassembled WGS sequence"/>
</dbReference>
<evidence type="ECO:0000256" key="4">
    <source>
        <dbReference type="ARBA" id="ARBA00021280"/>
    </source>
</evidence>
<comment type="caution">
    <text evidence="16">The sequence shown here is derived from an EMBL/GenBank/DDBJ whole genome shotgun (WGS) entry which is preliminary data.</text>
</comment>
<comment type="similarity">
    <text evidence="3 14">Belongs to the TFB4 family.</text>
</comment>
<evidence type="ECO:0000256" key="14">
    <source>
        <dbReference type="RuleBase" id="RU368090"/>
    </source>
</evidence>
<gene>
    <name evidence="16" type="ORF">GOMPHAMPRED_000223</name>
</gene>
<dbReference type="OrthoDB" id="17307at2759"/>
<accession>A0A8H3EDD0</accession>
<keyword evidence="11 14" id="KW-0234">DNA repair</keyword>
<evidence type="ECO:0000256" key="1">
    <source>
        <dbReference type="ARBA" id="ARBA00002817"/>
    </source>
</evidence>
<dbReference type="PANTHER" id="PTHR12831">
    <property type="entry name" value="TRANSCRIPTION INITIATION FACTOR IIH TFIIH , POLYPEPTIDE 3-RELATED"/>
    <property type="match status" value="1"/>
</dbReference>
<dbReference type="GO" id="GO:0006355">
    <property type="term" value="P:regulation of DNA-templated transcription"/>
    <property type="evidence" value="ECO:0007669"/>
    <property type="project" value="InterPro"/>
</dbReference>
<evidence type="ECO:0000313" key="17">
    <source>
        <dbReference type="Proteomes" id="UP000664169"/>
    </source>
</evidence>
<proteinExistence type="inferred from homology"/>
<comment type="subcellular location">
    <subcellularLocation>
        <location evidence="2 14">Nucleus</location>
    </subcellularLocation>
</comment>
<dbReference type="Gene3D" id="3.40.50.410">
    <property type="entry name" value="von Willebrand factor, type A domain"/>
    <property type="match status" value="1"/>
</dbReference>
<evidence type="ECO:0000313" key="16">
    <source>
        <dbReference type="EMBL" id="CAF9903387.1"/>
    </source>
</evidence>
<dbReference type="GO" id="GO:0000439">
    <property type="term" value="C:transcription factor TFIIH core complex"/>
    <property type="evidence" value="ECO:0007669"/>
    <property type="project" value="UniProtKB-UniRule"/>
</dbReference>
<evidence type="ECO:0000256" key="13">
    <source>
        <dbReference type="ARBA" id="ARBA00033341"/>
    </source>
</evidence>
<dbReference type="InterPro" id="IPR036465">
    <property type="entry name" value="vWFA_dom_sf"/>
</dbReference>
<dbReference type="PANTHER" id="PTHR12831:SF0">
    <property type="entry name" value="GENERAL TRANSCRIPTION FACTOR IIH SUBUNIT 3"/>
    <property type="match status" value="1"/>
</dbReference>
<dbReference type="EMBL" id="CAJPDQ010000001">
    <property type="protein sequence ID" value="CAF9903387.1"/>
    <property type="molecule type" value="Genomic_DNA"/>
</dbReference>
<evidence type="ECO:0000256" key="5">
    <source>
        <dbReference type="ARBA" id="ARBA00022723"/>
    </source>
</evidence>
<keyword evidence="7 14" id="KW-0863">Zinc-finger</keyword>
<comment type="subunit">
    <text evidence="14">Component of the 7-subunit TFIIH core complex composed of XPB/SSL2, XPD/RAD3, SSL1, TFB1, TFB2, TFB4 and TFB5, which is active in NER. The core complex associates with the 3-subunit CTD-kinase module TFIIK composed of CCL1, KIN28 and TFB3 to form the 10-subunit holoenzyme (holo-TFIIH) active in transcription.</text>
</comment>
<evidence type="ECO:0000256" key="6">
    <source>
        <dbReference type="ARBA" id="ARBA00022763"/>
    </source>
</evidence>
<evidence type="ECO:0000256" key="7">
    <source>
        <dbReference type="ARBA" id="ARBA00022771"/>
    </source>
</evidence>
<organism evidence="16 17">
    <name type="scientific">Gomphillus americanus</name>
    <dbReference type="NCBI Taxonomy" id="1940652"/>
    <lineage>
        <taxon>Eukaryota</taxon>
        <taxon>Fungi</taxon>
        <taxon>Dikarya</taxon>
        <taxon>Ascomycota</taxon>
        <taxon>Pezizomycotina</taxon>
        <taxon>Lecanoromycetes</taxon>
        <taxon>OSLEUM clade</taxon>
        <taxon>Ostropomycetidae</taxon>
        <taxon>Ostropales</taxon>
        <taxon>Graphidaceae</taxon>
        <taxon>Gomphilloideae</taxon>
        <taxon>Gomphillus</taxon>
    </lineage>
</organism>
<feature type="region of interest" description="Disordered" evidence="15">
    <location>
        <begin position="341"/>
        <end position="366"/>
    </location>
</feature>